<gene>
    <name evidence="13" type="ORF">C7449_103338</name>
</gene>
<dbReference type="PANTHER" id="PTHR43029:SF10">
    <property type="entry name" value="AMMONIUM TRANSPORTER MEP2"/>
    <property type="match status" value="1"/>
</dbReference>
<keyword evidence="5 10" id="KW-0812">Transmembrane</keyword>
<dbReference type="Proteomes" id="UP000241247">
    <property type="component" value="Unassembled WGS sequence"/>
</dbReference>
<feature type="transmembrane region" description="Helical" evidence="10">
    <location>
        <begin position="306"/>
        <end position="324"/>
    </location>
</feature>
<keyword evidence="6 10" id="KW-1133">Transmembrane helix</keyword>
<evidence type="ECO:0000259" key="12">
    <source>
        <dbReference type="Pfam" id="PF00909"/>
    </source>
</evidence>
<evidence type="ECO:0000256" key="1">
    <source>
        <dbReference type="ARBA" id="ARBA00004651"/>
    </source>
</evidence>
<keyword evidence="4" id="KW-1003">Cell membrane</keyword>
<feature type="transmembrane region" description="Helical" evidence="10">
    <location>
        <begin position="242"/>
        <end position="263"/>
    </location>
</feature>
<feature type="domain" description="Ammonium transporter AmtB-like" evidence="12">
    <location>
        <begin position="51"/>
        <end position="451"/>
    </location>
</feature>
<organism evidence="13 14">
    <name type="scientific">Mycoplana dimorpha</name>
    <dbReference type="NCBI Taxonomy" id="28320"/>
    <lineage>
        <taxon>Bacteria</taxon>
        <taxon>Pseudomonadati</taxon>
        <taxon>Pseudomonadota</taxon>
        <taxon>Alphaproteobacteria</taxon>
        <taxon>Hyphomicrobiales</taxon>
        <taxon>Rhizobiaceae</taxon>
        <taxon>Mycoplana</taxon>
    </lineage>
</organism>
<dbReference type="Pfam" id="PF00909">
    <property type="entry name" value="Ammonium_transp"/>
    <property type="match status" value="1"/>
</dbReference>
<feature type="transmembrane region" description="Helical" evidence="10">
    <location>
        <begin position="174"/>
        <end position="195"/>
    </location>
</feature>
<evidence type="ECO:0000256" key="7">
    <source>
        <dbReference type="ARBA" id="ARBA00023136"/>
    </source>
</evidence>
<evidence type="ECO:0000256" key="6">
    <source>
        <dbReference type="ARBA" id="ARBA00022989"/>
    </source>
</evidence>
<name>A0A2T5BBL2_MYCDI</name>
<dbReference type="NCBIfam" id="TIGR00836">
    <property type="entry name" value="amt"/>
    <property type="match status" value="1"/>
</dbReference>
<dbReference type="InterPro" id="IPR029020">
    <property type="entry name" value="Ammonium/urea_transptr"/>
</dbReference>
<evidence type="ECO:0000313" key="13">
    <source>
        <dbReference type="EMBL" id="PTM96323.1"/>
    </source>
</evidence>
<comment type="similarity">
    <text evidence="2 10">Belongs to the ammonia transporter channel (TC 1.A.11.2) family.</text>
</comment>
<dbReference type="InterPro" id="IPR018047">
    <property type="entry name" value="Ammonium_transpt_CS"/>
</dbReference>
<dbReference type="OrthoDB" id="9814202at2"/>
<feature type="transmembrane region" description="Helical" evidence="10">
    <location>
        <begin position="399"/>
        <end position="421"/>
    </location>
</feature>
<comment type="caution">
    <text evidence="13">The sequence shown here is derived from an EMBL/GenBank/DDBJ whole genome shotgun (WGS) entry which is preliminary data.</text>
</comment>
<keyword evidence="8 10" id="KW-0924">Ammonia transport</keyword>
<feature type="transmembrane region" description="Helical" evidence="10">
    <location>
        <begin position="330"/>
        <end position="350"/>
    </location>
</feature>
<evidence type="ECO:0000256" key="3">
    <source>
        <dbReference type="ARBA" id="ARBA00022448"/>
    </source>
</evidence>
<dbReference type="PANTHER" id="PTHR43029">
    <property type="entry name" value="AMMONIUM TRANSPORTER MEP2"/>
    <property type="match status" value="1"/>
</dbReference>
<accession>A0A2T5BBL2</accession>
<sequence>MSSHNLSTILSRAGAFSVALLAPVMALAQEAAPAAAQAAAAAPVPDKADTAFMFIATLLVFFMLIPGLALFYGGLVRAKNMLSVLMQCTVIGAMMMLVWVAYGYSFTFGGSTSPYFGGFAKLFLWGVSVDSTAATFTDGVVIPEYLFMLFQMTFAALTPALIVGAFAERIRFSAVILFTLLWATFVYFPIAHMVWDDNGLIFKMGALDFAGGTVVHINAGVAGLIGAILVGKRTGYGKDMMAPHSMTLTLVGAAMLWFGWFGFNAGSNLEASGGAVLATVNTFVATAAAILAWSLVETFARGKASLLGAASGMVAGLVVVTPAAGSVGPMGAIVLGLLVSPICYVFIAVVKNKFGYDDTADVFGVHGVGGFVGALGTGIFTAPWLGGTGGEDFSIASQFAIQLTAVAITIAWCGIVSAILYKVVDLAVGLRVSVEAEREGLDLSAHGEAAYHA</sequence>
<evidence type="ECO:0000313" key="14">
    <source>
        <dbReference type="Proteomes" id="UP000241247"/>
    </source>
</evidence>
<evidence type="ECO:0000256" key="10">
    <source>
        <dbReference type="RuleBase" id="RU362002"/>
    </source>
</evidence>
<feature type="transmembrane region" description="Helical" evidence="10">
    <location>
        <begin position="145"/>
        <end position="167"/>
    </location>
</feature>
<dbReference type="Gene3D" id="1.10.3430.10">
    <property type="entry name" value="Ammonium transporter AmtB like domains"/>
    <property type="match status" value="1"/>
</dbReference>
<keyword evidence="11" id="KW-0732">Signal</keyword>
<keyword evidence="3 10" id="KW-0813">Transport</keyword>
<protein>
    <recommendedName>
        <fullName evidence="9 10">Ammonium transporter</fullName>
    </recommendedName>
</protein>
<feature type="transmembrane region" description="Helical" evidence="10">
    <location>
        <begin position="84"/>
        <end position="104"/>
    </location>
</feature>
<dbReference type="InterPro" id="IPR001905">
    <property type="entry name" value="Ammonium_transpt"/>
</dbReference>
<feature type="transmembrane region" description="Helical" evidence="10">
    <location>
        <begin position="362"/>
        <end position="387"/>
    </location>
</feature>
<feature type="signal peptide" evidence="11">
    <location>
        <begin position="1"/>
        <end position="28"/>
    </location>
</feature>
<dbReference type="SUPFAM" id="SSF111352">
    <property type="entry name" value="Ammonium transporter"/>
    <property type="match status" value="1"/>
</dbReference>
<feature type="transmembrane region" description="Helical" evidence="10">
    <location>
        <begin position="51"/>
        <end position="72"/>
    </location>
</feature>
<dbReference type="EMBL" id="PZZZ01000003">
    <property type="protein sequence ID" value="PTM96323.1"/>
    <property type="molecule type" value="Genomic_DNA"/>
</dbReference>
<dbReference type="RefSeq" id="WP_108002385.1">
    <property type="nucleotide sequence ID" value="NZ_JBHEEX010000002.1"/>
</dbReference>
<dbReference type="PROSITE" id="PS01219">
    <property type="entry name" value="AMMONIUM_TRANSP"/>
    <property type="match status" value="1"/>
</dbReference>
<feature type="transmembrane region" description="Helical" evidence="10">
    <location>
        <begin position="207"/>
        <end position="230"/>
    </location>
</feature>
<dbReference type="GO" id="GO:0005886">
    <property type="term" value="C:plasma membrane"/>
    <property type="evidence" value="ECO:0007669"/>
    <property type="project" value="UniProtKB-SubCell"/>
</dbReference>
<dbReference type="AlphaFoldDB" id="A0A2T5BBL2"/>
<feature type="chain" id="PRO_5015600464" description="Ammonium transporter" evidence="11">
    <location>
        <begin position="29"/>
        <end position="453"/>
    </location>
</feature>
<evidence type="ECO:0000256" key="11">
    <source>
        <dbReference type="SAM" id="SignalP"/>
    </source>
</evidence>
<evidence type="ECO:0000256" key="5">
    <source>
        <dbReference type="ARBA" id="ARBA00022692"/>
    </source>
</evidence>
<evidence type="ECO:0000256" key="2">
    <source>
        <dbReference type="ARBA" id="ARBA00005887"/>
    </source>
</evidence>
<reference evidence="13 14" key="1">
    <citation type="submission" date="2018-04" db="EMBL/GenBank/DDBJ databases">
        <title>Genomic Encyclopedia of Type Strains, Phase IV (KMG-IV): sequencing the most valuable type-strain genomes for metagenomic binning, comparative biology and taxonomic classification.</title>
        <authorList>
            <person name="Goeker M."/>
        </authorList>
    </citation>
    <scope>NUCLEOTIDE SEQUENCE [LARGE SCALE GENOMIC DNA]</scope>
    <source>
        <strain evidence="13 14">DSM 7138</strain>
    </source>
</reference>
<proteinExistence type="inferred from homology"/>
<dbReference type="FunFam" id="1.10.3430.10:FF:000007">
    <property type="entry name" value="Ammonium transporter"/>
    <property type="match status" value="1"/>
</dbReference>
<feature type="transmembrane region" description="Helical" evidence="10">
    <location>
        <begin position="275"/>
        <end position="294"/>
    </location>
</feature>
<dbReference type="InterPro" id="IPR024041">
    <property type="entry name" value="NH4_transpt_AmtB-like_dom"/>
</dbReference>
<evidence type="ECO:0000256" key="8">
    <source>
        <dbReference type="ARBA" id="ARBA00023177"/>
    </source>
</evidence>
<keyword evidence="7 10" id="KW-0472">Membrane</keyword>
<comment type="subcellular location">
    <subcellularLocation>
        <location evidence="1 10">Cell membrane</location>
        <topology evidence="1 10">Multi-pass membrane protein</topology>
    </subcellularLocation>
</comment>
<evidence type="ECO:0000256" key="9">
    <source>
        <dbReference type="ARBA" id="ARBA00050025"/>
    </source>
</evidence>
<keyword evidence="14" id="KW-1185">Reference proteome</keyword>
<evidence type="ECO:0000256" key="4">
    <source>
        <dbReference type="ARBA" id="ARBA00022475"/>
    </source>
</evidence>
<dbReference type="GO" id="GO:0008519">
    <property type="term" value="F:ammonium channel activity"/>
    <property type="evidence" value="ECO:0007669"/>
    <property type="project" value="InterPro"/>
</dbReference>